<keyword evidence="5" id="KW-0539">Nucleus</keyword>
<keyword evidence="4" id="KW-0804">Transcription</keyword>
<organism evidence="7 8">
    <name type="scientific">Kalanchoe fedtschenkoi</name>
    <name type="common">Lavender scallops</name>
    <name type="synonym">South American air plant</name>
    <dbReference type="NCBI Taxonomy" id="63787"/>
    <lineage>
        <taxon>Eukaryota</taxon>
        <taxon>Viridiplantae</taxon>
        <taxon>Streptophyta</taxon>
        <taxon>Embryophyta</taxon>
        <taxon>Tracheophyta</taxon>
        <taxon>Spermatophyta</taxon>
        <taxon>Magnoliopsida</taxon>
        <taxon>eudicotyledons</taxon>
        <taxon>Gunneridae</taxon>
        <taxon>Pentapetalae</taxon>
        <taxon>Saxifragales</taxon>
        <taxon>Crassulaceae</taxon>
        <taxon>Kalanchoe</taxon>
    </lineage>
</organism>
<evidence type="ECO:0000256" key="1">
    <source>
        <dbReference type="ARBA" id="ARBA00004123"/>
    </source>
</evidence>
<dbReference type="GO" id="GO:0000981">
    <property type="term" value="F:DNA-binding transcription factor activity, RNA polymerase II-specific"/>
    <property type="evidence" value="ECO:0007669"/>
    <property type="project" value="TreeGrafter"/>
</dbReference>
<evidence type="ECO:0000259" key="6">
    <source>
        <dbReference type="PROSITE" id="PS50066"/>
    </source>
</evidence>
<name>A0A7N0V295_KALFE</name>
<dbReference type="GO" id="GO:0046983">
    <property type="term" value="F:protein dimerization activity"/>
    <property type="evidence" value="ECO:0007669"/>
    <property type="project" value="InterPro"/>
</dbReference>
<dbReference type="SUPFAM" id="SSF55455">
    <property type="entry name" value="SRF-like"/>
    <property type="match status" value="1"/>
</dbReference>
<evidence type="ECO:0000313" key="7">
    <source>
        <dbReference type="EnsemblPlants" id="Kaladp0096s0054.1.v1.1"/>
    </source>
</evidence>
<comment type="subcellular location">
    <subcellularLocation>
        <location evidence="1">Nucleus</location>
    </subcellularLocation>
</comment>
<dbReference type="Pfam" id="PF00319">
    <property type="entry name" value="SRF-TF"/>
    <property type="match status" value="1"/>
</dbReference>
<dbReference type="InterPro" id="IPR002100">
    <property type="entry name" value="TF_MADSbox"/>
</dbReference>
<keyword evidence="2" id="KW-0805">Transcription regulation</keyword>
<dbReference type="GO" id="GO:0005634">
    <property type="term" value="C:nucleus"/>
    <property type="evidence" value="ECO:0007669"/>
    <property type="project" value="UniProtKB-SubCell"/>
</dbReference>
<protein>
    <recommendedName>
        <fullName evidence="6">MADS-box domain-containing protein</fullName>
    </recommendedName>
</protein>
<dbReference type="Gramene" id="Kaladp0096s0054.1.v1.1">
    <property type="protein sequence ID" value="Kaladp0096s0054.1.v1.1"/>
    <property type="gene ID" value="Kaladp0096s0054.v1.1"/>
</dbReference>
<dbReference type="PANTHER" id="PTHR11945:SF776">
    <property type="entry name" value="AGAMOUS-LIKE 50-RELATED"/>
    <property type="match status" value="1"/>
</dbReference>
<dbReference type="InterPro" id="IPR036879">
    <property type="entry name" value="TF_MADSbox_sf"/>
</dbReference>
<dbReference type="OMA" id="ECHQDGP"/>
<evidence type="ECO:0000256" key="3">
    <source>
        <dbReference type="ARBA" id="ARBA00023125"/>
    </source>
</evidence>
<sequence length="286" mass="30470">MIEEHNLFLRSVWKLMSLEGMIEDTLFLRVMAMVSNTGSINIGITTANASLGVEISKSADVAALPTDSLTTDVLHGGASGGPKRTKGRLKLPLKKLDKQSSRLVTFSKRKSGLFAKASELATLCAVQCAMIIFSPGGKAFSFGHPSTDEVVKRYMWGKNAPPIPSNNPLTQNLLEAHRRANLKALNAQLSEVSLACEAEKKKGKMPGRSKLSRASWNELLGKMNSSELENVKMRINSLKAHVNNLSGQHATAGGPRPTGQVSHPGFGHNLGAGSSSGSFFGGGFGN</sequence>
<dbReference type="Gene3D" id="3.40.1810.10">
    <property type="entry name" value="Transcription factor, MADS-box"/>
    <property type="match status" value="1"/>
</dbReference>
<evidence type="ECO:0000256" key="5">
    <source>
        <dbReference type="ARBA" id="ARBA00023242"/>
    </source>
</evidence>
<keyword evidence="3" id="KW-0238">DNA-binding</keyword>
<dbReference type="PANTHER" id="PTHR11945">
    <property type="entry name" value="MADS BOX PROTEIN"/>
    <property type="match status" value="1"/>
</dbReference>
<dbReference type="SMART" id="SM00432">
    <property type="entry name" value="MADS"/>
    <property type="match status" value="1"/>
</dbReference>
<dbReference type="FunFam" id="3.40.1810.10:FF:000006">
    <property type="entry name" value="Agamous-like MADS-box protein AGL62"/>
    <property type="match status" value="1"/>
</dbReference>
<dbReference type="AlphaFoldDB" id="A0A7N0V295"/>
<evidence type="ECO:0000256" key="2">
    <source>
        <dbReference type="ARBA" id="ARBA00023015"/>
    </source>
</evidence>
<dbReference type="PRINTS" id="PR00404">
    <property type="entry name" value="MADSDOMAIN"/>
</dbReference>
<dbReference type="GO" id="GO:0000978">
    <property type="term" value="F:RNA polymerase II cis-regulatory region sequence-specific DNA binding"/>
    <property type="evidence" value="ECO:0007669"/>
    <property type="project" value="TreeGrafter"/>
</dbReference>
<reference evidence="7" key="1">
    <citation type="submission" date="2021-01" db="UniProtKB">
        <authorList>
            <consortium name="EnsemblPlants"/>
        </authorList>
    </citation>
    <scope>IDENTIFICATION</scope>
</reference>
<keyword evidence="8" id="KW-1185">Reference proteome</keyword>
<dbReference type="EnsemblPlants" id="Kaladp0096s0054.1.v1.1">
    <property type="protein sequence ID" value="Kaladp0096s0054.1.v1.1"/>
    <property type="gene ID" value="Kaladp0096s0054.v1.1"/>
</dbReference>
<feature type="domain" description="MADS-box" evidence="6">
    <location>
        <begin position="86"/>
        <end position="146"/>
    </location>
</feature>
<evidence type="ECO:0000256" key="4">
    <source>
        <dbReference type="ARBA" id="ARBA00023163"/>
    </source>
</evidence>
<accession>A0A7N0V295</accession>
<dbReference type="PROSITE" id="PS50066">
    <property type="entry name" value="MADS_BOX_2"/>
    <property type="match status" value="1"/>
</dbReference>
<proteinExistence type="predicted"/>
<dbReference type="Proteomes" id="UP000594263">
    <property type="component" value="Unplaced"/>
</dbReference>
<evidence type="ECO:0000313" key="8">
    <source>
        <dbReference type="Proteomes" id="UP000594263"/>
    </source>
</evidence>